<accession>A0AAV5LVM2</accession>
<dbReference type="PANTHER" id="PTHR35707">
    <property type="entry name" value="OS06G0608100 PROTEIN"/>
    <property type="match status" value="1"/>
</dbReference>
<sequence length="1370" mass="151855">MASKDPEDACNTVETDEETIALRKKRSRRVSFADREITSVHIFNRDDDYETPPDSTPRSSSEQEQQILGLFKDLPDSDDSDDGDHEDLLVGRKSFLRPIESPSPGGSSINGSATSNDEDNFFGPVSASFIQPGRLSDSGASDDHHEVTMDSTAFSMHFRSLVRSESGDLKTPTGVHLAFEEKTPSQIATPSDTGNIMVLTKAKKLMSQSPISVNKGSSGKDSNDMSLVGETLHKYDYGKLSTTLEALMAGSSKDFSFIPASDSINSKSLKRSEVSLSDDDRNMPVELQNHVDSEPCNIDKHGMSVDGVSVTCIEVDSANGGSINTLIDEMNHDFLSDQNDGPSADTFVACQIQTPIQLNRDRNNFSNFVNGTSMLNSEFLAVNNGTPPNNSVEVLQLGMFRQPESGNLPPTGDDLKENSPEVEGHDPIIHQVLDQRYTSPSAGYISSVSAKQEQILLDTRNSQRMALYVTPSPKQPSSFLSRDCIKQGGSISFLLKSIYKSKIVQPSPSVSVLNDRIDNIKLRLSGSVSSKSSRFISVTDQSGEGLWVQHVDVPFTNLEDQLSTVDLKQEQLKNMVSIDSDVIGTLKAISGLSQDELAMRDEGSGDKLTQNGSVMASPAKLAQSVNKGILDHSLMPKHLVDGAPFASENNFPLMEIKLDQGKDKRDADVSDKIVSSPVRRLDQKLSSPVEYHDSLLGNLSQQDQDDELVPSSRQDDCSIHAVAEERIPPSSTFIEANSLKDLTQVKRVDDRENYGLDHQNASEALRNFHSLPRDGIAHKLHSGSPEKNDEKATNITGSAEKFLEEGTDASCIYASPAANGRSTNEQAPQKSSSTRNPTQSPTAKESTWSLSRKDSHKMSESDNLQLFVAKSAQFPSSNSYLQGTDERYQGSHVLWDPNPEQDLEKSTKRKRTTEEIALGEADHTERTNEIQWTPKVHRVGENNLEFMLEYADGSNKGNENNRGGKWMNRTDLSLKLVADTSQLVSPFIAKLNMRVIDHLADMLVHQQKINVLQMLCSEIQSQTYDKFIDVRHMRVAETRTMLSRLFYEKVKLQLMHVKHERLLNRGQMLRTGVQEAQMLKLNCISDLSPHAEKNTQADNDKVTTMKHEVEAFKRKIKNLTNSLHNYYKLKGEPNSADTIILLNEQLKKRTCCRFVCQDMQLWRIDGLLNRNGHHVVVLNYHGFICQRLTLNAGPLSSISVSNNLNDIKIKRNFPNMDACTVFEFVFKPDTAKKYVNSRSLAQETQRTSLILSNLLDVLKEVQLAQIEISSLTQTSFQSSADQLDLQLTFIDFESGRKLMIDLDVTCLGSGVYPTEVLPSRLQASIAGAETSLCQPLSAVMKTAVDGLRVGYSRILRLCQCVSQVLQALSK</sequence>
<feature type="domain" description="Cullin family profile" evidence="3">
    <location>
        <begin position="1213"/>
        <end position="1325"/>
    </location>
</feature>
<dbReference type="Proteomes" id="UP001054252">
    <property type="component" value="Unassembled WGS sequence"/>
</dbReference>
<dbReference type="Pfam" id="PF18210">
    <property type="entry name" value="Knl1_RWD_C"/>
    <property type="match status" value="1"/>
</dbReference>
<organism evidence="4 5">
    <name type="scientific">Rubroshorea leprosula</name>
    <dbReference type="NCBI Taxonomy" id="152421"/>
    <lineage>
        <taxon>Eukaryota</taxon>
        <taxon>Viridiplantae</taxon>
        <taxon>Streptophyta</taxon>
        <taxon>Embryophyta</taxon>
        <taxon>Tracheophyta</taxon>
        <taxon>Spermatophyta</taxon>
        <taxon>Magnoliopsida</taxon>
        <taxon>eudicotyledons</taxon>
        <taxon>Gunneridae</taxon>
        <taxon>Pentapetalae</taxon>
        <taxon>rosids</taxon>
        <taxon>malvids</taxon>
        <taxon>Malvales</taxon>
        <taxon>Dipterocarpaceae</taxon>
        <taxon>Rubroshorea</taxon>
    </lineage>
</organism>
<protein>
    <recommendedName>
        <fullName evidence="3">Cullin family profile domain-containing protein</fullName>
    </recommendedName>
</protein>
<evidence type="ECO:0000259" key="3">
    <source>
        <dbReference type="PROSITE" id="PS50069"/>
    </source>
</evidence>
<proteinExistence type="inferred from homology"/>
<feature type="compositionally biased region" description="Low complexity" evidence="2">
    <location>
        <begin position="98"/>
        <end position="112"/>
    </location>
</feature>
<evidence type="ECO:0000313" key="5">
    <source>
        <dbReference type="Proteomes" id="UP001054252"/>
    </source>
</evidence>
<feature type="region of interest" description="Disordered" evidence="2">
    <location>
        <begin position="814"/>
        <end position="857"/>
    </location>
</feature>
<dbReference type="EMBL" id="BPVZ01000148">
    <property type="protein sequence ID" value="GKV41233.1"/>
    <property type="molecule type" value="Genomic_DNA"/>
</dbReference>
<evidence type="ECO:0000313" key="4">
    <source>
        <dbReference type="EMBL" id="GKV41233.1"/>
    </source>
</evidence>
<dbReference type="InterPro" id="IPR016158">
    <property type="entry name" value="Cullin_homology"/>
</dbReference>
<feature type="region of interest" description="Disordered" evidence="2">
    <location>
        <begin position="95"/>
        <end position="144"/>
    </location>
</feature>
<evidence type="ECO:0000256" key="2">
    <source>
        <dbReference type="SAM" id="MobiDB-lite"/>
    </source>
</evidence>
<name>A0AAV5LVM2_9ROSI</name>
<reference evidence="4 5" key="1">
    <citation type="journal article" date="2021" name="Commun. Biol.">
        <title>The genome of Shorea leprosula (Dipterocarpaceae) highlights the ecological relevance of drought in aseasonal tropical rainforests.</title>
        <authorList>
            <person name="Ng K.K.S."/>
            <person name="Kobayashi M.J."/>
            <person name="Fawcett J.A."/>
            <person name="Hatakeyama M."/>
            <person name="Paape T."/>
            <person name="Ng C.H."/>
            <person name="Ang C.C."/>
            <person name="Tnah L.H."/>
            <person name="Lee C.T."/>
            <person name="Nishiyama T."/>
            <person name="Sese J."/>
            <person name="O'Brien M.J."/>
            <person name="Copetti D."/>
            <person name="Mohd Noor M.I."/>
            <person name="Ong R.C."/>
            <person name="Putra M."/>
            <person name="Sireger I.Z."/>
            <person name="Indrioko S."/>
            <person name="Kosugi Y."/>
            <person name="Izuno A."/>
            <person name="Isagi Y."/>
            <person name="Lee S.L."/>
            <person name="Shimizu K.K."/>
        </authorList>
    </citation>
    <scope>NUCLEOTIDE SEQUENCE [LARGE SCALE GENOMIC DNA]</scope>
    <source>
        <strain evidence="4">214</strain>
    </source>
</reference>
<gene>
    <name evidence="4" type="ORF">SLEP1_g48799</name>
</gene>
<comment type="similarity">
    <text evidence="1">Belongs to the cullin family.</text>
</comment>
<dbReference type="PANTHER" id="PTHR35707:SF1">
    <property type="entry name" value="SPC7 KINETOCHORE PROTEIN DOMAIN-CONTAINING PROTEIN"/>
    <property type="match status" value="1"/>
</dbReference>
<feature type="region of interest" description="Disordered" evidence="2">
    <location>
        <begin position="41"/>
        <end position="64"/>
    </location>
</feature>
<dbReference type="PROSITE" id="PS50069">
    <property type="entry name" value="CULLIN_2"/>
    <property type="match status" value="1"/>
</dbReference>
<dbReference type="InterPro" id="IPR040850">
    <property type="entry name" value="Knl1_RWD_C"/>
</dbReference>
<keyword evidence="5" id="KW-1185">Reference proteome</keyword>
<feature type="region of interest" description="Disordered" evidence="2">
    <location>
        <begin position="890"/>
        <end position="910"/>
    </location>
</feature>
<feature type="compositionally biased region" description="Polar residues" evidence="2">
    <location>
        <begin position="820"/>
        <end position="850"/>
    </location>
</feature>
<comment type="caution">
    <text evidence="4">The sequence shown here is derived from an EMBL/GenBank/DDBJ whole genome shotgun (WGS) entry which is preliminary data.</text>
</comment>
<evidence type="ECO:0000256" key="1">
    <source>
        <dbReference type="PROSITE-ProRule" id="PRU00330"/>
    </source>
</evidence>